<dbReference type="InterPro" id="IPR001734">
    <property type="entry name" value="Na/solute_symporter"/>
</dbReference>
<dbReference type="eggNOG" id="KOG2349">
    <property type="taxonomic scope" value="Eukaryota"/>
</dbReference>
<dbReference type="GO" id="GO:0006814">
    <property type="term" value="P:sodium ion transport"/>
    <property type="evidence" value="ECO:0007669"/>
    <property type="project" value="UniProtKB-KW"/>
</dbReference>
<keyword evidence="10" id="KW-0739">Sodium transport</keyword>
<evidence type="ECO:0000256" key="12">
    <source>
        <dbReference type="SAM" id="Phobius"/>
    </source>
</evidence>
<feature type="transmembrane region" description="Helical" evidence="12">
    <location>
        <begin position="638"/>
        <end position="662"/>
    </location>
</feature>
<dbReference type="PANTHER" id="PTHR42985:SF40">
    <property type="entry name" value="LD47995P-RELATED"/>
    <property type="match status" value="1"/>
</dbReference>
<dbReference type="STRING" id="7739.C3Z6K9"/>
<feature type="transmembrane region" description="Helical" evidence="12">
    <location>
        <begin position="555"/>
        <end position="578"/>
    </location>
</feature>
<keyword evidence="8" id="KW-0406">Ion transport</keyword>
<feature type="transmembrane region" description="Helical" evidence="12">
    <location>
        <begin position="254"/>
        <end position="280"/>
    </location>
</feature>
<evidence type="ECO:0000256" key="3">
    <source>
        <dbReference type="ARBA" id="ARBA00022448"/>
    </source>
</evidence>
<dbReference type="CDD" id="cd11492">
    <property type="entry name" value="SLC5sbd_NIS-SMVT"/>
    <property type="match status" value="1"/>
</dbReference>
<feature type="transmembrane region" description="Helical" evidence="12">
    <location>
        <begin position="356"/>
        <end position="374"/>
    </location>
</feature>
<accession>C3Z6K9</accession>
<evidence type="ECO:0000313" key="13">
    <source>
        <dbReference type="EMBL" id="EEN51853.1"/>
    </source>
</evidence>
<sequence>MVAEGLAPRAYPLFTAWDYVVFAVLLSISAGIGIFYAFKGGGQKSTKEFLLANRSMSIPPVAMSLLASFMSAIVVLSAPAEIYNYGTMYWMTCATYAVMIPVTAHFYLPVFFDLGATSAFERCLHNYACVTPPYADAPPVIQCLSLRKCVRHITYYSQTTYRLKMVAEGLAPRNYPLFSAWDYVVFAIMLCISAGIGIFYAFKGGGQKSTKEFLLAGRSMSITPVAMSLLASFMSAITVLGTPSEVYTYGTMFWMFWITYMIMVMVSAHFYLPVFFDLGVTSAYEYLERRFSPGIRRLGSFTFICQMVCVMLAGFLAVIIQGSINEGGFAEIWRIAERGERVEFFNFDPDPRVRHSTWSVLIGGLFTWVAIFGVNQSQVQRYLSVEKKSRAQIALYLNGFGLVVIVTLASMCGLVMYARYYDCDPITAGFIQTSDQMMPFTVMETLSYLPGIPGLFVSSVFAGALSTMSSGLNSLSAVTLEDFVKPYKKNLTEAQYTIITKVLVAIYGGLMVLMAWVSSYLGSVLQAALSIFGMIGGPLLGLFTLGMFFPWANTIGAYAGMLVGFVMTFWVGIGAQVWKPIVPRPPVSIAGCERLNETLANVTTSAVSMATELFRSTTEAVSDVPERPPLAELYNVSYLYYSLIAVLSVLIVGLIVSFITGAQDPAELDPRLISPFFDIVCCCCPGSCLRKLHCGVRHDEQDLWDKRDQEKAAEAEHDDKERLELAEQQNGGIENGDMKLHNEVKANYSVKVNDDDALTVL</sequence>
<keyword evidence="9 12" id="KW-0472">Membrane</keyword>
<dbReference type="GO" id="GO:0022857">
    <property type="term" value="F:transmembrane transporter activity"/>
    <property type="evidence" value="ECO:0007669"/>
    <property type="project" value="InterPro"/>
</dbReference>
<feature type="transmembrane region" description="Helical" evidence="12">
    <location>
        <begin position="183"/>
        <end position="202"/>
    </location>
</feature>
<dbReference type="GO" id="GO:0005886">
    <property type="term" value="C:plasma membrane"/>
    <property type="evidence" value="ECO:0007669"/>
    <property type="project" value="UniProtKB-SubCell"/>
</dbReference>
<feature type="transmembrane region" description="Helical" evidence="12">
    <location>
        <begin position="301"/>
        <end position="324"/>
    </location>
</feature>
<feature type="transmembrane region" description="Helical" evidence="12">
    <location>
        <begin position="19"/>
        <end position="38"/>
    </location>
</feature>
<comment type="similarity">
    <text evidence="2 11">Belongs to the sodium:solute symporter (SSF) (TC 2.A.21) family.</text>
</comment>
<feature type="transmembrane region" description="Helical" evidence="12">
    <location>
        <begin position="58"/>
        <end position="76"/>
    </location>
</feature>
<evidence type="ECO:0000256" key="6">
    <source>
        <dbReference type="ARBA" id="ARBA00022989"/>
    </source>
</evidence>
<dbReference type="AlphaFoldDB" id="C3Z6K9"/>
<evidence type="ECO:0000256" key="11">
    <source>
        <dbReference type="RuleBase" id="RU362091"/>
    </source>
</evidence>
<dbReference type="Pfam" id="PF00474">
    <property type="entry name" value="SSF"/>
    <property type="match status" value="1"/>
</dbReference>
<comment type="subcellular location">
    <subcellularLocation>
        <location evidence="1">Cell membrane</location>
        <topology evidence="1">Multi-pass membrane protein</topology>
    </subcellularLocation>
</comment>
<reference evidence="13" key="1">
    <citation type="journal article" date="2008" name="Nature">
        <title>The amphioxus genome and the evolution of the chordate karyotype.</title>
        <authorList>
            <consortium name="US DOE Joint Genome Institute (JGI-PGF)"/>
            <person name="Putnam N.H."/>
            <person name="Butts T."/>
            <person name="Ferrier D.E.K."/>
            <person name="Furlong R.F."/>
            <person name="Hellsten U."/>
            <person name="Kawashima T."/>
            <person name="Robinson-Rechavi M."/>
            <person name="Shoguchi E."/>
            <person name="Terry A."/>
            <person name="Yu J.-K."/>
            <person name="Benito-Gutierrez E.L."/>
            <person name="Dubchak I."/>
            <person name="Garcia-Fernandez J."/>
            <person name="Gibson-Brown J.J."/>
            <person name="Grigoriev I.V."/>
            <person name="Horton A.C."/>
            <person name="de Jong P.J."/>
            <person name="Jurka J."/>
            <person name="Kapitonov V.V."/>
            <person name="Kohara Y."/>
            <person name="Kuroki Y."/>
            <person name="Lindquist E."/>
            <person name="Lucas S."/>
            <person name="Osoegawa K."/>
            <person name="Pennacchio L.A."/>
            <person name="Salamov A.A."/>
            <person name="Satou Y."/>
            <person name="Sauka-Spengler T."/>
            <person name="Schmutz J."/>
            <person name="Shin-I T."/>
            <person name="Toyoda A."/>
            <person name="Bronner-Fraser M."/>
            <person name="Fujiyama A."/>
            <person name="Holland L.Z."/>
            <person name="Holland P.W.H."/>
            <person name="Satoh N."/>
            <person name="Rokhsar D.S."/>
        </authorList>
    </citation>
    <scope>NUCLEOTIDE SEQUENCE [LARGE SCALE GENOMIC DNA]</scope>
    <source>
        <strain evidence="13">S238N-H82</strain>
        <tissue evidence="13">Testes</tissue>
    </source>
</reference>
<evidence type="ECO:0000256" key="2">
    <source>
        <dbReference type="ARBA" id="ARBA00006434"/>
    </source>
</evidence>
<evidence type="ECO:0000256" key="10">
    <source>
        <dbReference type="ARBA" id="ARBA00023201"/>
    </source>
</evidence>
<keyword evidence="7" id="KW-0915">Sodium</keyword>
<evidence type="ECO:0008006" key="14">
    <source>
        <dbReference type="Google" id="ProtNLM"/>
    </source>
</evidence>
<keyword evidence="3" id="KW-0813">Transport</keyword>
<dbReference type="InterPro" id="IPR051163">
    <property type="entry name" value="Sodium:Solute_Symporter_SSF"/>
</dbReference>
<keyword evidence="5 12" id="KW-0812">Transmembrane</keyword>
<evidence type="ECO:0000256" key="8">
    <source>
        <dbReference type="ARBA" id="ARBA00023065"/>
    </source>
</evidence>
<evidence type="ECO:0000256" key="9">
    <source>
        <dbReference type="ARBA" id="ARBA00023136"/>
    </source>
</evidence>
<organism>
    <name type="scientific">Branchiostoma floridae</name>
    <name type="common">Florida lancelet</name>
    <name type="synonym">Amphioxus</name>
    <dbReference type="NCBI Taxonomy" id="7739"/>
    <lineage>
        <taxon>Eukaryota</taxon>
        <taxon>Metazoa</taxon>
        <taxon>Chordata</taxon>
        <taxon>Cephalochordata</taxon>
        <taxon>Leptocardii</taxon>
        <taxon>Amphioxiformes</taxon>
        <taxon>Branchiostomatidae</taxon>
        <taxon>Branchiostoma</taxon>
    </lineage>
</organism>
<keyword evidence="4" id="KW-1003">Cell membrane</keyword>
<evidence type="ECO:0000256" key="1">
    <source>
        <dbReference type="ARBA" id="ARBA00004651"/>
    </source>
</evidence>
<dbReference type="PROSITE" id="PS50283">
    <property type="entry name" value="NA_SOLUT_SYMP_3"/>
    <property type="match status" value="1"/>
</dbReference>
<dbReference type="EMBL" id="GG666588">
    <property type="protein sequence ID" value="EEN51853.1"/>
    <property type="molecule type" value="Genomic_DNA"/>
</dbReference>
<dbReference type="FunCoup" id="C3Z6K9">
    <property type="interactions" value="1"/>
</dbReference>
<feature type="transmembrane region" description="Helical" evidence="12">
    <location>
        <begin position="222"/>
        <end position="242"/>
    </location>
</feature>
<name>C3Z6K9_BRAFL</name>
<keyword evidence="6 12" id="KW-1133">Transmembrane helix</keyword>
<feature type="transmembrane region" description="Helical" evidence="12">
    <location>
        <begin position="395"/>
        <end position="418"/>
    </location>
</feature>
<evidence type="ECO:0000256" key="5">
    <source>
        <dbReference type="ARBA" id="ARBA00022692"/>
    </source>
</evidence>
<gene>
    <name evidence="13" type="ORF">BRAFLDRAFT_97142</name>
</gene>
<feature type="transmembrane region" description="Helical" evidence="12">
    <location>
        <begin position="88"/>
        <end position="108"/>
    </location>
</feature>
<proteinExistence type="inferred from homology"/>
<dbReference type="InterPro" id="IPR038377">
    <property type="entry name" value="Na/Glc_symporter_sf"/>
</dbReference>
<evidence type="ECO:0000256" key="7">
    <source>
        <dbReference type="ARBA" id="ARBA00023053"/>
    </source>
</evidence>
<evidence type="ECO:0000256" key="4">
    <source>
        <dbReference type="ARBA" id="ARBA00022475"/>
    </source>
</evidence>
<feature type="transmembrane region" description="Helical" evidence="12">
    <location>
        <begin position="498"/>
        <end position="518"/>
    </location>
</feature>
<dbReference type="Gene3D" id="1.20.1730.10">
    <property type="entry name" value="Sodium/glucose cotransporter"/>
    <property type="match status" value="3"/>
</dbReference>
<protein>
    <recommendedName>
        <fullName evidence="14">Sodium-coupled monocarboxylate transporter 1</fullName>
    </recommendedName>
</protein>
<dbReference type="PANTHER" id="PTHR42985">
    <property type="entry name" value="SODIUM-COUPLED MONOCARBOXYLATE TRANSPORTER"/>
    <property type="match status" value="1"/>
</dbReference>
<feature type="transmembrane region" description="Helical" evidence="12">
    <location>
        <begin position="524"/>
        <end position="548"/>
    </location>
</feature>
<dbReference type="InParanoid" id="C3Z6K9"/>